<evidence type="ECO:0000313" key="4">
    <source>
        <dbReference type="Proteomes" id="UP000001203"/>
    </source>
</evidence>
<dbReference type="PANTHER" id="PTHR43606">
    <property type="entry name" value="PHOSPHATASE, PUTATIVE (AFU_ORTHOLOGUE AFUA_6G08710)-RELATED"/>
    <property type="match status" value="1"/>
</dbReference>
<dbReference type="InterPro" id="IPR038607">
    <property type="entry name" value="PhoD-like_sf"/>
</dbReference>
<sequence length="513" mass="58383">MKRRDFLITTLLSSGLIISDQLNTQAVSIPEFSNFPFSLGVASGDPLSDRIIIWTRLAPNPLKGGGMPKIRVPVQWKVAKDPKMIEIVRQGTVMATPELGHAVHVDVTQLEANQVYWYQFQVGEYESAIARTKTLPNFDASVDKVSFAFASCQDWQNGYYVAHKHLAEEDLDFVVFLGDYIYERSGNQNRVRQHQGDDCLTLEDYRNRYAQYKGDPNLQASHHRFPWIMTWDDHEVDNNYANLTPEDNQSLEAFQARRKAAYQAYYEHTPIRVSFPPEEDITLYRSFDLGNLGKLMVLDTRQYRSDQPCGDGGKPRCQEAKSETTTLLGTEQEQWLQSQLSNSSASWNIIAQQIMMAQYDLDPRPNQGIFNMDQWDGYIESRHRLLNFLHNNQISNPVVITGDIHSSWVNDLKLDFDDPRSPTVATEFVGTSISSQFPQEYIAPIKLARIVNPHVKFFEGTKHGYVRCTVTPEYFKSDYRVVSSVLDPDASVDTLQSFVVKNGQPGVLAKSTG</sequence>
<dbReference type="InterPro" id="IPR032093">
    <property type="entry name" value="PhoD_N"/>
</dbReference>
<dbReference type="eggNOG" id="COG3540">
    <property type="taxonomic scope" value="Bacteria"/>
</dbReference>
<dbReference type="CDD" id="cd07389">
    <property type="entry name" value="MPP_PhoD"/>
    <property type="match status" value="1"/>
</dbReference>
<dbReference type="Gene3D" id="3.60.21.70">
    <property type="entry name" value="PhoD-like phosphatase"/>
    <property type="match status" value="1"/>
</dbReference>
<reference evidence="3 4" key="1">
    <citation type="journal article" date="2008" name="Proc. Natl. Acad. Sci. U.S.A.">
        <title>The genome of Cyanothece 51142, a unicellular diazotrophic cyanobacterium important in the marine nitrogen cycle.</title>
        <authorList>
            <person name="Welsh E.A."/>
            <person name="Liberton M."/>
            <person name="Stoeckel J."/>
            <person name="Loh T."/>
            <person name="Elvitigala T."/>
            <person name="Wang C."/>
            <person name="Wollam A."/>
            <person name="Fulton R.S."/>
            <person name="Clifton S.W."/>
            <person name="Jacobs J.M."/>
            <person name="Aurora R."/>
            <person name="Ghosh B.K."/>
            <person name="Sherman L.A."/>
            <person name="Smith R.D."/>
            <person name="Wilson R.K."/>
            <person name="Pakrasi H.B."/>
        </authorList>
    </citation>
    <scope>NUCLEOTIDE SEQUENCE [LARGE SCALE GENOMIC DNA]</scope>
    <source>
        <strain evidence="4">ATCC 51142 / BH68</strain>
    </source>
</reference>
<feature type="domain" description="Phospholipase D N-terminal" evidence="2">
    <location>
        <begin position="39"/>
        <end position="134"/>
    </location>
</feature>
<name>B1WTK7_CROS5</name>
<proteinExistence type="predicted"/>
<dbReference type="HOGENOM" id="CLU_015982_2_1_3"/>
<feature type="domain" description="PhoD-like phosphatase metallophosphatase" evidence="1">
    <location>
        <begin position="147"/>
        <end position="478"/>
    </location>
</feature>
<dbReference type="SUPFAM" id="SSF56300">
    <property type="entry name" value="Metallo-dependent phosphatases"/>
    <property type="match status" value="1"/>
</dbReference>
<dbReference type="EMBL" id="CP000806">
    <property type="protein sequence ID" value="ACB53722.1"/>
    <property type="molecule type" value="Genomic_DNA"/>
</dbReference>
<dbReference type="PANTHER" id="PTHR43606:SF2">
    <property type="entry name" value="ALKALINE PHOSPHATASE FAMILY PROTEIN (AFU_ORTHOLOGUE AFUA_5G03860)"/>
    <property type="match status" value="1"/>
</dbReference>
<dbReference type="Pfam" id="PF16655">
    <property type="entry name" value="PhoD_N"/>
    <property type="match status" value="1"/>
</dbReference>
<dbReference type="OrthoDB" id="9763616at2"/>
<dbReference type="RefSeq" id="WP_009543569.1">
    <property type="nucleotide sequence ID" value="NC_010546.1"/>
</dbReference>
<dbReference type="Proteomes" id="UP000001203">
    <property type="component" value="Chromosome circular"/>
</dbReference>
<protein>
    <submittedName>
        <fullName evidence="3">Phosphodiesterase/alkaline phosphatase D</fullName>
    </submittedName>
</protein>
<dbReference type="Gene3D" id="2.60.40.380">
    <property type="entry name" value="Purple acid phosphatase-like, N-terminal"/>
    <property type="match status" value="1"/>
</dbReference>
<evidence type="ECO:0000259" key="1">
    <source>
        <dbReference type="Pfam" id="PF09423"/>
    </source>
</evidence>
<dbReference type="Pfam" id="PF09423">
    <property type="entry name" value="PhoD"/>
    <property type="match status" value="1"/>
</dbReference>
<dbReference type="InterPro" id="IPR018946">
    <property type="entry name" value="PhoD-like_MPP"/>
</dbReference>
<keyword evidence="4" id="KW-1185">Reference proteome</keyword>
<dbReference type="InterPro" id="IPR029052">
    <property type="entry name" value="Metallo-depent_PP-like"/>
</dbReference>
<accession>B1WTK7</accession>
<dbReference type="InterPro" id="IPR052900">
    <property type="entry name" value="Phospholipid_Metab_Enz"/>
</dbReference>
<dbReference type="AlphaFoldDB" id="B1WTK7"/>
<evidence type="ECO:0000259" key="2">
    <source>
        <dbReference type="Pfam" id="PF16655"/>
    </source>
</evidence>
<organism evidence="3 4">
    <name type="scientific">Crocosphaera subtropica (strain ATCC 51142 / BH68)</name>
    <name type="common">Cyanothece sp. (strain ATCC 51142)</name>
    <dbReference type="NCBI Taxonomy" id="43989"/>
    <lineage>
        <taxon>Bacteria</taxon>
        <taxon>Bacillati</taxon>
        <taxon>Cyanobacteriota</taxon>
        <taxon>Cyanophyceae</taxon>
        <taxon>Oscillatoriophycideae</taxon>
        <taxon>Chroococcales</taxon>
        <taxon>Aphanothecaceae</taxon>
        <taxon>Crocosphaera</taxon>
        <taxon>Crocosphaera subtropica</taxon>
    </lineage>
</organism>
<dbReference type="STRING" id="43989.cce_4374"/>
<dbReference type="KEGG" id="cyt:cce_4374"/>
<evidence type="ECO:0000313" key="3">
    <source>
        <dbReference type="EMBL" id="ACB53722.1"/>
    </source>
</evidence>
<gene>
    <name evidence="3" type="primary">phoD</name>
    <name evidence="3" type="ordered locus">cce_4374</name>
</gene>